<dbReference type="GO" id="GO:0045454">
    <property type="term" value="P:cell redox homeostasis"/>
    <property type="evidence" value="ECO:0007669"/>
    <property type="project" value="TreeGrafter"/>
</dbReference>
<evidence type="ECO:0000313" key="8">
    <source>
        <dbReference type="EMBL" id="SVA55740.1"/>
    </source>
</evidence>
<feature type="transmembrane region" description="Helical" evidence="6">
    <location>
        <begin position="514"/>
        <end position="534"/>
    </location>
</feature>
<dbReference type="Pfam" id="PF13899">
    <property type="entry name" value="Thioredoxin_7"/>
    <property type="match status" value="1"/>
</dbReference>
<evidence type="ECO:0000256" key="2">
    <source>
        <dbReference type="ARBA" id="ARBA00022475"/>
    </source>
</evidence>
<keyword evidence="4 6" id="KW-1133">Transmembrane helix</keyword>
<feature type="transmembrane region" description="Helical" evidence="6">
    <location>
        <begin position="418"/>
        <end position="444"/>
    </location>
</feature>
<dbReference type="InterPro" id="IPR003834">
    <property type="entry name" value="Cyt_c_assmbl_TM_dom"/>
</dbReference>
<feature type="transmembrane region" description="Helical" evidence="6">
    <location>
        <begin position="488"/>
        <end position="508"/>
    </location>
</feature>
<evidence type="ECO:0000256" key="5">
    <source>
        <dbReference type="ARBA" id="ARBA00023136"/>
    </source>
</evidence>
<proteinExistence type="predicted"/>
<sequence>MLRLIKYLFFFIVIFSFTSLGALQSDWSSGNESQVRLISPISHNDSSKNIYVGLEYQLQKGWKTYWQSPGDGGFPQEIIWKNSTNIKSLEILWPTPEQFEILGIQSVGYTNHVIFPLHLTLEDFSQPTLVVLDVTYLTCKDICIPGSAHLELFIPVGEKLLTAHSHNIEKTLSQLPKSNLQISFLKNIDIKSFANEKTVSFIAKVDAKEFFENPKVFLHTDFGLPVIEPIISLSANAKHLEATFIFNKKLINAKQFDAQFVIADNNRSFLFTAPLEVETSNVSKYPMSSFFIIIMIALLGGLILNGMPCVLPVLSIKLLSMLQHIEHPSSIRMSFMVTSFGIVCSFGLLAFFFVLLRYLGVSVGWGMQFQQPIFLMIIAFVLAFFSFNLFGLFEISIPRFMSAGIINQIPKNNYTRDFLNGFFATLMATPCSAPFVGTALTFAFTQSSMIMIVIFVAMGVGMALPYLFVSLFPQLIKFFPQPGPWMKYLKYFLGCLLVATLVWIGNVLLNHFNYYFITVTIILLIGYLSLIYFFKYKTFIFVVTSVIFFSLPNFAVFKSVNLKDDSGWLDLTTINLKQLISQNDIVFVDITADWCATCQFNKINVLQKKSIQDLFSKNNVVKIRGDWTKSSSAIESFLQQYQRFGIPFNVVYGKNYPREIILSELLSEKKIIEALNTLLLNE</sequence>
<feature type="transmembrane region" description="Helical" evidence="6">
    <location>
        <begin position="539"/>
        <end position="557"/>
    </location>
</feature>
<dbReference type="Gene3D" id="3.40.30.10">
    <property type="entry name" value="Glutaredoxin"/>
    <property type="match status" value="1"/>
</dbReference>
<keyword evidence="3 6" id="KW-0812">Transmembrane</keyword>
<evidence type="ECO:0000259" key="7">
    <source>
        <dbReference type="PROSITE" id="PS51352"/>
    </source>
</evidence>
<evidence type="ECO:0000256" key="6">
    <source>
        <dbReference type="SAM" id="Phobius"/>
    </source>
</evidence>
<dbReference type="InterPro" id="IPR036249">
    <property type="entry name" value="Thioredoxin-like_sf"/>
</dbReference>
<protein>
    <recommendedName>
        <fullName evidence="7">Thioredoxin domain-containing protein</fullName>
    </recommendedName>
</protein>
<dbReference type="GO" id="GO:0017004">
    <property type="term" value="P:cytochrome complex assembly"/>
    <property type="evidence" value="ECO:0007669"/>
    <property type="project" value="InterPro"/>
</dbReference>
<dbReference type="InterPro" id="IPR013766">
    <property type="entry name" value="Thioredoxin_domain"/>
</dbReference>
<feature type="transmembrane region" description="Helical" evidence="6">
    <location>
        <begin position="450"/>
        <end position="476"/>
    </location>
</feature>
<dbReference type="PANTHER" id="PTHR32234">
    <property type="entry name" value="THIOL:DISULFIDE INTERCHANGE PROTEIN DSBD"/>
    <property type="match status" value="1"/>
</dbReference>
<dbReference type="Pfam" id="PF02683">
    <property type="entry name" value="DsbD_TM"/>
    <property type="match status" value="1"/>
</dbReference>
<feature type="transmembrane region" description="Helical" evidence="6">
    <location>
        <begin position="373"/>
        <end position="397"/>
    </location>
</feature>
<dbReference type="InterPro" id="IPR035671">
    <property type="entry name" value="DsbD_gamma"/>
</dbReference>
<feature type="transmembrane region" description="Helical" evidence="6">
    <location>
        <begin position="290"/>
        <end position="314"/>
    </location>
</feature>
<dbReference type="PANTHER" id="PTHR32234:SF3">
    <property type="entry name" value="SUPPRESSION OF COPPER SENSITIVITY PROTEIN"/>
    <property type="match status" value="1"/>
</dbReference>
<keyword evidence="5 6" id="KW-0472">Membrane</keyword>
<dbReference type="CDD" id="cd02953">
    <property type="entry name" value="DsbDgamma"/>
    <property type="match status" value="1"/>
</dbReference>
<comment type="subcellular location">
    <subcellularLocation>
        <location evidence="1">Cell membrane</location>
        <topology evidence="1">Multi-pass membrane protein</topology>
    </subcellularLocation>
</comment>
<dbReference type="GO" id="GO:0005886">
    <property type="term" value="C:plasma membrane"/>
    <property type="evidence" value="ECO:0007669"/>
    <property type="project" value="UniProtKB-SubCell"/>
</dbReference>
<evidence type="ECO:0000256" key="1">
    <source>
        <dbReference type="ARBA" id="ARBA00004651"/>
    </source>
</evidence>
<dbReference type="InterPro" id="IPR028250">
    <property type="entry name" value="DsbDN"/>
</dbReference>
<dbReference type="SUPFAM" id="SSF52833">
    <property type="entry name" value="Thioredoxin-like"/>
    <property type="match status" value="1"/>
</dbReference>
<dbReference type="GO" id="GO:0015035">
    <property type="term" value="F:protein-disulfide reductase activity"/>
    <property type="evidence" value="ECO:0007669"/>
    <property type="project" value="TreeGrafter"/>
</dbReference>
<reference evidence="8" key="1">
    <citation type="submission" date="2018-05" db="EMBL/GenBank/DDBJ databases">
        <authorList>
            <person name="Lanie J.A."/>
            <person name="Ng W.-L."/>
            <person name="Kazmierczak K.M."/>
            <person name="Andrzejewski T.M."/>
            <person name="Davidsen T.M."/>
            <person name="Wayne K.J."/>
            <person name="Tettelin H."/>
            <person name="Glass J.I."/>
            <person name="Rusch D."/>
            <person name="Podicherti R."/>
            <person name="Tsui H.-C.T."/>
            <person name="Winkler M.E."/>
        </authorList>
    </citation>
    <scope>NUCLEOTIDE SEQUENCE</scope>
</reference>
<organism evidence="8">
    <name type="scientific">marine metagenome</name>
    <dbReference type="NCBI Taxonomy" id="408172"/>
    <lineage>
        <taxon>unclassified sequences</taxon>
        <taxon>metagenomes</taxon>
        <taxon>ecological metagenomes</taxon>
    </lineage>
</organism>
<name>A0A381WTD3_9ZZZZ</name>
<keyword evidence="2" id="KW-1003">Cell membrane</keyword>
<accession>A0A381WTD3</accession>
<evidence type="ECO:0000256" key="3">
    <source>
        <dbReference type="ARBA" id="ARBA00022692"/>
    </source>
</evidence>
<feature type="transmembrane region" description="Helical" evidence="6">
    <location>
        <begin position="335"/>
        <end position="361"/>
    </location>
</feature>
<feature type="domain" description="Thioredoxin" evidence="7">
    <location>
        <begin position="545"/>
        <end position="677"/>
    </location>
</feature>
<dbReference type="EMBL" id="UINC01012815">
    <property type="protein sequence ID" value="SVA55740.1"/>
    <property type="molecule type" value="Genomic_DNA"/>
</dbReference>
<dbReference type="Pfam" id="PF11412">
    <property type="entry name" value="DsbD_N"/>
    <property type="match status" value="1"/>
</dbReference>
<dbReference type="PROSITE" id="PS51352">
    <property type="entry name" value="THIOREDOXIN_2"/>
    <property type="match status" value="1"/>
</dbReference>
<evidence type="ECO:0000256" key="4">
    <source>
        <dbReference type="ARBA" id="ARBA00022989"/>
    </source>
</evidence>
<dbReference type="AlphaFoldDB" id="A0A381WTD3"/>
<gene>
    <name evidence="8" type="ORF">METZ01_LOCUS108594</name>
</gene>